<dbReference type="InterPro" id="IPR058240">
    <property type="entry name" value="rSAM_sf"/>
</dbReference>
<dbReference type="GO" id="GO:0051536">
    <property type="term" value="F:iron-sulfur cluster binding"/>
    <property type="evidence" value="ECO:0007669"/>
    <property type="project" value="InterPro"/>
</dbReference>
<dbReference type="Gene3D" id="3.80.30.20">
    <property type="entry name" value="tm_1862 like domain"/>
    <property type="match status" value="1"/>
</dbReference>
<protein>
    <submittedName>
        <fullName evidence="2">B12-binding domain-containing radical SAM protein</fullName>
    </submittedName>
</protein>
<dbReference type="InterPro" id="IPR023862">
    <property type="entry name" value="CHP03960_rSAM"/>
</dbReference>
<evidence type="ECO:0000313" key="3">
    <source>
        <dbReference type="Proteomes" id="UP000230821"/>
    </source>
</evidence>
<dbReference type="SUPFAM" id="SSF102114">
    <property type="entry name" value="Radical SAM enzymes"/>
    <property type="match status" value="1"/>
</dbReference>
<sequence>MSLFDKILTVLPHVSHPIQYVGQEWNAVQKPWEEIAVKVALCFPDTYEVGMPHLGLHLLYDVLNRRSDVLAERIFAPTPDMEQAMRSRQIPLFSLESHRDASTFDLLGFTLQYELSYSNILSMLSLANVPFLSKDRTKTDPFVIAGGPCSYNPEPVADFFDLIVLGDAETVFPGLVSVYNDWKAQGRPRIEFLQAACRMPGVYVPSFYAVRYHKTGEVAEIVPTVSEAPELVRKVTEPDLDAVPYLSRPIIPYLKPVHDRLTLEIMRGCPRGCRFCQAGYIYRPKRERSPEHVLLLAKSLLSESGYDEVSLSSLSTGDYSQISPLMASMMDTCEASRVALSLPSMRVNTLTEEMAAIVKRVRKTGFTIAPEAGTQRLRDVINKGISEADILHTAQDAFSAGWESLKLYFMIGLPTENDDDIDGILHLVSRIRQASKGYSKRKVKLHVAISSFVPKSHTPFQWETMDTCDELRRKQEYLKQHLRRRAIQPKWHTVEASYLEGVFARGDRRLSNVLREAHALGCQFDGWSEHFDFLRWQEAFARTKVDPDGYVYRKRSHDEIFPWNHIQTGVTTSFLWQERLNALAETGSPPCSLHCRRCGLCHDDLHIIDFGSQATSLQPEAPKANISKPVPRPKAFRIRAAFSKTGHLRFLSHRELIRVFYRAASRAKVPLAYSQGFNPSPLISFGPALPVGTEGLCEYVDFFLAEAVDVEQFHRTMNDTLPNGVKMLEASPIDLKAPSLSAIFTRFTYRVSLTEQLGDEGYTTAYFTTALETFRGQDVCLADGLKKRTEPVNIKPCIAELDLIDHHNTEYPELLMRITPYQGITIQPKDVLHYIFDMPYEK</sequence>
<evidence type="ECO:0000313" key="2">
    <source>
        <dbReference type="EMBL" id="PIE35116.1"/>
    </source>
</evidence>
<dbReference type="SMART" id="SM00729">
    <property type="entry name" value="Elp3"/>
    <property type="match status" value="1"/>
</dbReference>
<comment type="caution">
    <text evidence="2">The sequence shown here is derived from an EMBL/GenBank/DDBJ whole genome shotgun (WGS) entry which is preliminary data.</text>
</comment>
<dbReference type="SFLD" id="SFLDG01082">
    <property type="entry name" value="B12-binding_domain_containing"/>
    <property type="match status" value="1"/>
</dbReference>
<name>A0A2G6KHH0_9BACT</name>
<proteinExistence type="predicted"/>
<organism evidence="2 3">
    <name type="scientific">candidate division KSB3 bacterium</name>
    <dbReference type="NCBI Taxonomy" id="2044937"/>
    <lineage>
        <taxon>Bacteria</taxon>
        <taxon>candidate division KSB3</taxon>
    </lineage>
</organism>
<dbReference type="PANTHER" id="PTHR42731:SF1">
    <property type="entry name" value="RADICAL SAM DOMAIN PROTEIN"/>
    <property type="match status" value="1"/>
</dbReference>
<dbReference type="InterPro" id="IPR018768">
    <property type="entry name" value="DUF2344"/>
</dbReference>
<dbReference type="PANTHER" id="PTHR42731">
    <property type="entry name" value="SLL1084 PROTEIN"/>
    <property type="match status" value="1"/>
</dbReference>
<reference evidence="2 3" key="1">
    <citation type="submission" date="2017-10" db="EMBL/GenBank/DDBJ databases">
        <title>Novel microbial diversity and functional potential in the marine mammal oral microbiome.</title>
        <authorList>
            <person name="Dudek N.K."/>
            <person name="Sun C.L."/>
            <person name="Burstein D."/>
            <person name="Kantor R.S."/>
            <person name="Aliaga Goltsman D.S."/>
            <person name="Bik E.M."/>
            <person name="Thomas B.C."/>
            <person name="Banfield J.F."/>
            <person name="Relman D.A."/>
        </authorList>
    </citation>
    <scope>NUCLEOTIDE SEQUENCE [LARGE SCALE GENOMIC DNA]</scope>
    <source>
        <strain evidence="2">DOLJORAL78_47_16</strain>
    </source>
</reference>
<evidence type="ECO:0000259" key="1">
    <source>
        <dbReference type="PROSITE" id="PS51918"/>
    </source>
</evidence>
<dbReference type="AlphaFoldDB" id="A0A2G6KHH0"/>
<feature type="domain" description="Radical SAM core" evidence="1">
    <location>
        <begin position="255"/>
        <end position="490"/>
    </location>
</feature>
<accession>A0A2G6KHH0</accession>
<dbReference type="Proteomes" id="UP000230821">
    <property type="component" value="Unassembled WGS sequence"/>
</dbReference>
<dbReference type="EMBL" id="PDSK01000062">
    <property type="protein sequence ID" value="PIE35116.1"/>
    <property type="molecule type" value="Genomic_DNA"/>
</dbReference>
<dbReference type="Pfam" id="PF19864">
    <property type="entry name" value="Radical_SAM_N2"/>
    <property type="match status" value="1"/>
</dbReference>
<dbReference type="Pfam" id="PF10105">
    <property type="entry name" value="DUF2344"/>
    <property type="match status" value="1"/>
</dbReference>
<dbReference type="InterPro" id="IPR045784">
    <property type="entry name" value="Radical_SAM_N2"/>
</dbReference>
<dbReference type="InterPro" id="IPR007197">
    <property type="entry name" value="rSAM"/>
</dbReference>
<dbReference type="NCBIfam" id="TIGR03936">
    <property type="entry name" value="sam_1_link_chp"/>
    <property type="match status" value="1"/>
</dbReference>
<dbReference type="GO" id="GO:0003824">
    <property type="term" value="F:catalytic activity"/>
    <property type="evidence" value="ECO:0007669"/>
    <property type="project" value="InterPro"/>
</dbReference>
<dbReference type="Pfam" id="PF04055">
    <property type="entry name" value="Radical_SAM"/>
    <property type="match status" value="1"/>
</dbReference>
<dbReference type="InterPro" id="IPR006638">
    <property type="entry name" value="Elp3/MiaA/NifB-like_rSAM"/>
</dbReference>
<dbReference type="CDD" id="cd01335">
    <property type="entry name" value="Radical_SAM"/>
    <property type="match status" value="1"/>
</dbReference>
<dbReference type="SFLD" id="SFLDS00029">
    <property type="entry name" value="Radical_SAM"/>
    <property type="match status" value="1"/>
</dbReference>
<dbReference type="InterPro" id="IPR023404">
    <property type="entry name" value="rSAM_horseshoe"/>
</dbReference>
<dbReference type="PROSITE" id="PS51918">
    <property type="entry name" value="RADICAL_SAM"/>
    <property type="match status" value="1"/>
</dbReference>
<feature type="non-terminal residue" evidence="2">
    <location>
        <position position="842"/>
    </location>
</feature>
<gene>
    <name evidence="2" type="ORF">CSA56_05465</name>
</gene>
<dbReference type="NCBIfam" id="TIGR03960">
    <property type="entry name" value="rSAM_fuse_unch"/>
    <property type="match status" value="1"/>
</dbReference>